<accession>A0A6N3HBR8</accession>
<protein>
    <recommendedName>
        <fullName evidence="1">Antitoxin SocA-like Panacea domain-containing protein</fullName>
    </recommendedName>
</protein>
<gene>
    <name evidence="2" type="ORF">CBLFYP62_03681</name>
</gene>
<reference evidence="2" key="1">
    <citation type="submission" date="2019-11" db="EMBL/GenBank/DDBJ databases">
        <authorList>
            <person name="Feng L."/>
        </authorList>
    </citation>
    <scope>NUCLEOTIDE SEQUENCE</scope>
    <source>
        <strain evidence="2">CButyricumLFYP62</strain>
    </source>
</reference>
<sequence>MKQYAFCEYCMKMQPYIVNDIHITTTLNYEEISYDGKNAICCQCRNEIFVNDICRENLETLYSEYRKKNDLIENDKISIILKKYDISEESLSIILGLSNDAVSRYLKGDMVSVHDSNVLKKIYKNIQYYSLMLETNKDKIKAYEYCRSRKAVKFMMTTGKVESKVDGVIKYILTRSDDVTLLMIQKLIYYVQAFYYVFTEHFLFDEDFKAGDRGPLLESVYERYKVYGFEYINNEILNNEEVNLLDIEKNIVEGVLKFYGCYSGKILEKMVENEAPWILARKKMLNCKSETHLEEQTDIISKDALSVYFTGVKDKYEMISVLDMEKYSKDIFEKFLFNGAHIDY</sequence>
<dbReference type="InterPro" id="IPR025272">
    <property type="entry name" value="SocA_Panacea"/>
</dbReference>
<dbReference type="EMBL" id="CACRTU010000048">
    <property type="protein sequence ID" value="VYU73892.1"/>
    <property type="molecule type" value="Genomic_DNA"/>
</dbReference>
<organism evidence="2">
    <name type="scientific">Clostridium butyricum</name>
    <dbReference type="NCBI Taxonomy" id="1492"/>
    <lineage>
        <taxon>Bacteria</taxon>
        <taxon>Bacillati</taxon>
        <taxon>Bacillota</taxon>
        <taxon>Clostridia</taxon>
        <taxon>Eubacteriales</taxon>
        <taxon>Clostridiaceae</taxon>
        <taxon>Clostridium</taxon>
    </lineage>
</organism>
<proteinExistence type="predicted"/>
<name>A0A6N3HBR8_CLOBU</name>
<dbReference type="Pfam" id="PF13274">
    <property type="entry name" value="SocA_Panacea"/>
    <property type="match status" value="1"/>
</dbReference>
<evidence type="ECO:0000259" key="1">
    <source>
        <dbReference type="Pfam" id="PF13274"/>
    </source>
</evidence>
<feature type="domain" description="Antitoxin SocA-like Panacea" evidence="1">
    <location>
        <begin position="184"/>
        <end position="277"/>
    </location>
</feature>
<dbReference type="RefSeq" id="WP_156737198.1">
    <property type="nucleotide sequence ID" value="NZ_CACRTU010000048.1"/>
</dbReference>
<evidence type="ECO:0000313" key="2">
    <source>
        <dbReference type="EMBL" id="VYU73892.1"/>
    </source>
</evidence>
<dbReference type="AlphaFoldDB" id="A0A6N3HBR8"/>